<evidence type="ECO:0000313" key="3">
    <source>
        <dbReference type="Proteomes" id="UP000192342"/>
    </source>
</evidence>
<reference evidence="2 3" key="1">
    <citation type="submission" date="2013-04" db="EMBL/GenBank/DDBJ databases">
        <title>Oceanococcus atlanticus 22II-S10r2 Genome Sequencing.</title>
        <authorList>
            <person name="Lai Q."/>
            <person name="Li G."/>
            <person name="Shao Z."/>
        </authorList>
    </citation>
    <scope>NUCLEOTIDE SEQUENCE [LARGE SCALE GENOMIC DNA]</scope>
    <source>
        <strain evidence="2 3">22II-S10r2</strain>
    </source>
</reference>
<dbReference type="STRING" id="1317117.ATO7_10677"/>
<keyword evidence="3" id="KW-1185">Reference proteome</keyword>
<feature type="transmembrane region" description="Helical" evidence="1">
    <location>
        <begin position="80"/>
        <end position="101"/>
    </location>
</feature>
<dbReference type="Proteomes" id="UP000192342">
    <property type="component" value="Unassembled WGS sequence"/>
</dbReference>
<keyword evidence="1" id="KW-1133">Transmembrane helix</keyword>
<accession>A0A1Y1SEX5</accession>
<dbReference type="OrthoDB" id="9799095at2"/>
<gene>
    <name evidence="2" type="ORF">ATO7_10677</name>
</gene>
<dbReference type="RefSeq" id="WP_083561729.1">
    <property type="nucleotide sequence ID" value="NZ_AQQV01000002.1"/>
</dbReference>
<feature type="transmembrane region" description="Helical" evidence="1">
    <location>
        <begin position="113"/>
        <end position="133"/>
    </location>
</feature>
<dbReference type="PIRSF" id="PIRSF027391">
    <property type="entry name" value="Hpre_diP_synt_I"/>
    <property type="match status" value="1"/>
</dbReference>
<protein>
    <submittedName>
        <fullName evidence="2">Heptaprenyl diphosphate synthase component I</fullName>
    </submittedName>
</protein>
<dbReference type="EMBL" id="AQQV01000002">
    <property type="protein sequence ID" value="ORE87501.1"/>
    <property type="molecule type" value="Genomic_DNA"/>
</dbReference>
<dbReference type="InterPro" id="IPR010898">
    <property type="entry name" value="Hpre_diP_synth_I"/>
</dbReference>
<feature type="transmembrane region" description="Helical" evidence="1">
    <location>
        <begin position="42"/>
        <end position="68"/>
    </location>
</feature>
<keyword evidence="1" id="KW-0812">Transmembrane</keyword>
<proteinExistence type="predicted"/>
<feature type="transmembrane region" description="Helical" evidence="1">
    <location>
        <begin position="145"/>
        <end position="166"/>
    </location>
</feature>
<organism evidence="2 3">
    <name type="scientific">Oceanococcus atlanticus</name>
    <dbReference type="NCBI Taxonomy" id="1317117"/>
    <lineage>
        <taxon>Bacteria</taxon>
        <taxon>Pseudomonadati</taxon>
        <taxon>Pseudomonadota</taxon>
        <taxon>Gammaproteobacteria</taxon>
        <taxon>Chromatiales</taxon>
        <taxon>Oceanococcaceae</taxon>
        <taxon>Oceanococcus</taxon>
    </lineage>
</organism>
<comment type="caution">
    <text evidence="2">The sequence shown here is derived from an EMBL/GenBank/DDBJ whole genome shotgun (WGS) entry which is preliminary data.</text>
</comment>
<dbReference type="AlphaFoldDB" id="A0A1Y1SEX5"/>
<keyword evidence="1" id="KW-0472">Membrane</keyword>
<evidence type="ECO:0000256" key="1">
    <source>
        <dbReference type="SAM" id="Phobius"/>
    </source>
</evidence>
<name>A0A1Y1SEX5_9GAMM</name>
<dbReference type="Pfam" id="PF07456">
    <property type="entry name" value="Hpre_diP_synt_I"/>
    <property type="match status" value="1"/>
</dbReference>
<sequence>MQSATDSRFDGLVAGYAALAIVIHILEAGLPSPIPGIKPGLANVVTLVVLLRHGWALAAWVVVLRVLVSALLLGTFLTPTFILSLSGACASLTALGLVHLVQQRLPLFSAYGYAMPSACAHMLGQFLVAYALFVPHEGLLKLLPVLSSAALLFGLCTGWLAMRILAAMSPLPRAPSDEPT</sequence>
<evidence type="ECO:0000313" key="2">
    <source>
        <dbReference type="EMBL" id="ORE87501.1"/>
    </source>
</evidence>
<feature type="transmembrane region" description="Helical" evidence="1">
    <location>
        <begin position="12"/>
        <end position="30"/>
    </location>
</feature>
<dbReference type="InterPro" id="IPR014535">
    <property type="entry name" value="Hpre_diP_synt_I"/>
</dbReference>